<keyword evidence="11" id="KW-1185">Reference proteome</keyword>
<gene>
    <name evidence="10" type="primary">jg5795</name>
    <name evidence="10" type="ORF">PAEG_LOCUS9141</name>
</gene>
<keyword evidence="2" id="KW-1003">Cell membrane</keyword>
<dbReference type="OrthoDB" id="6353409at2759"/>
<feature type="chain" id="PRO_5035796152" evidence="9">
    <location>
        <begin position="17"/>
        <end position="625"/>
    </location>
</feature>
<evidence type="ECO:0000256" key="3">
    <source>
        <dbReference type="ARBA" id="ARBA00022692"/>
    </source>
</evidence>
<evidence type="ECO:0000313" key="10">
    <source>
        <dbReference type="EMBL" id="CAH2229774.1"/>
    </source>
</evidence>
<feature type="transmembrane region" description="Helical" evidence="8">
    <location>
        <begin position="334"/>
        <end position="357"/>
    </location>
</feature>
<evidence type="ECO:0000256" key="8">
    <source>
        <dbReference type="SAM" id="Phobius"/>
    </source>
</evidence>
<feature type="transmembrane region" description="Helical" evidence="8">
    <location>
        <begin position="595"/>
        <end position="615"/>
    </location>
</feature>
<evidence type="ECO:0000313" key="11">
    <source>
        <dbReference type="Proteomes" id="UP000838756"/>
    </source>
</evidence>
<dbReference type="PANTHER" id="PTHR42643">
    <property type="entry name" value="IONOTROPIC RECEPTOR 20A-RELATED"/>
    <property type="match status" value="1"/>
</dbReference>
<reference evidence="10" key="1">
    <citation type="submission" date="2022-03" db="EMBL/GenBank/DDBJ databases">
        <authorList>
            <person name="Lindestad O."/>
        </authorList>
    </citation>
    <scope>NUCLEOTIDE SEQUENCE</scope>
</reference>
<keyword evidence="7" id="KW-0325">Glycoprotein</keyword>
<evidence type="ECO:0000256" key="1">
    <source>
        <dbReference type="ARBA" id="ARBA00004651"/>
    </source>
</evidence>
<keyword evidence="4 8" id="KW-1133">Transmembrane helix</keyword>
<evidence type="ECO:0000256" key="5">
    <source>
        <dbReference type="ARBA" id="ARBA00023136"/>
    </source>
</evidence>
<comment type="subcellular location">
    <subcellularLocation>
        <location evidence="1">Cell membrane</location>
        <topology evidence="1">Multi-pass membrane protein</topology>
    </subcellularLocation>
</comment>
<keyword evidence="3 8" id="KW-0812">Transmembrane</keyword>
<sequence length="625" mass="72252">MLKIFITLTLLNSCLCLNTSGALYNEVFDYHAETYLRAEFAYQVVLKIFNAFQQWFFTVTFCEFTYFENRILKYTETFGYGYPVMLLNGCQDPNSTQVKPKLNRHGRTAYIVTSNKLTVDDSDIVIDALTKTGVFKRRSTVIFVLNIPVEIDSYFYYTMKMHFELLWSRRITNSVIVLWADRLRMYTYNPFYQIIREITNVRDITKLLQEQYDDLNGRELRLSVFRKIYTSSESGPVYCTSRLAKTVMQRINATCKPLSPRDGSTVGDLLDNGTATGVTADLLDGYTDLELNSRILKNSYYGYIDTTYPLGQDNLCFLIKKSVQQSAFMTTLQLITVDMLILFTFNVIVLIGLSVVIRRVEKNIWKIHDKQCTSDTVIELIKCFIRQTVDIKFPGLIFRCVVLATMIYSLVVNCAIDGIITSSVSYPRYKHDANTISELVKANFTFGVHNRHMKIFKKSLSGEYYNEIIKRTVTFNDQNIKDAIDKRQFQYAILLRKSDAQYITRKPTNMENGRPLYHSVAECPVPCSIVYGLRYGSPYLPRLDNILGHLNQGGILEYWSKSDEYTLFQTHNKVLYVDNDKGQTSLNVKNLKEVFFVWFIGIFVSFIIFVIELLVHALNKNVPSI</sequence>
<proteinExistence type="predicted"/>
<keyword evidence="5 8" id="KW-0472">Membrane</keyword>
<name>A0A8S4R6D9_9NEOP</name>
<keyword evidence="9" id="KW-0732">Signal</keyword>
<evidence type="ECO:0000256" key="6">
    <source>
        <dbReference type="ARBA" id="ARBA00023170"/>
    </source>
</evidence>
<dbReference type="InterPro" id="IPR052192">
    <property type="entry name" value="Insect_Ionotropic_Sensory_Rcpt"/>
</dbReference>
<dbReference type="EMBL" id="CAKXAJ010024747">
    <property type="protein sequence ID" value="CAH2229774.1"/>
    <property type="molecule type" value="Genomic_DNA"/>
</dbReference>
<feature type="signal peptide" evidence="9">
    <location>
        <begin position="1"/>
        <end position="16"/>
    </location>
</feature>
<dbReference type="AlphaFoldDB" id="A0A8S4R6D9"/>
<organism evidence="10 11">
    <name type="scientific">Pararge aegeria aegeria</name>
    <dbReference type="NCBI Taxonomy" id="348720"/>
    <lineage>
        <taxon>Eukaryota</taxon>
        <taxon>Metazoa</taxon>
        <taxon>Ecdysozoa</taxon>
        <taxon>Arthropoda</taxon>
        <taxon>Hexapoda</taxon>
        <taxon>Insecta</taxon>
        <taxon>Pterygota</taxon>
        <taxon>Neoptera</taxon>
        <taxon>Endopterygota</taxon>
        <taxon>Lepidoptera</taxon>
        <taxon>Glossata</taxon>
        <taxon>Ditrysia</taxon>
        <taxon>Papilionoidea</taxon>
        <taxon>Nymphalidae</taxon>
        <taxon>Satyrinae</taxon>
        <taxon>Satyrini</taxon>
        <taxon>Parargina</taxon>
        <taxon>Pararge</taxon>
    </lineage>
</organism>
<evidence type="ECO:0000256" key="7">
    <source>
        <dbReference type="ARBA" id="ARBA00023180"/>
    </source>
</evidence>
<protein>
    <submittedName>
        <fullName evidence="10">Jg5795 protein</fullName>
    </submittedName>
</protein>
<evidence type="ECO:0000256" key="9">
    <source>
        <dbReference type="SAM" id="SignalP"/>
    </source>
</evidence>
<accession>A0A8S4R6D9</accession>
<keyword evidence="6" id="KW-0675">Receptor</keyword>
<evidence type="ECO:0000256" key="2">
    <source>
        <dbReference type="ARBA" id="ARBA00022475"/>
    </source>
</evidence>
<evidence type="ECO:0000256" key="4">
    <source>
        <dbReference type="ARBA" id="ARBA00022989"/>
    </source>
</evidence>
<comment type="caution">
    <text evidence="10">The sequence shown here is derived from an EMBL/GenBank/DDBJ whole genome shotgun (WGS) entry which is preliminary data.</text>
</comment>
<dbReference type="SUPFAM" id="SSF53850">
    <property type="entry name" value="Periplasmic binding protein-like II"/>
    <property type="match status" value="1"/>
</dbReference>
<dbReference type="GO" id="GO:0005886">
    <property type="term" value="C:plasma membrane"/>
    <property type="evidence" value="ECO:0007669"/>
    <property type="project" value="UniProtKB-SubCell"/>
</dbReference>
<dbReference type="PANTHER" id="PTHR42643:SF38">
    <property type="entry name" value="IONOTROPIC RECEPTOR 100A"/>
    <property type="match status" value="1"/>
</dbReference>
<dbReference type="Proteomes" id="UP000838756">
    <property type="component" value="Unassembled WGS sequence"/>
</dbReference>